<organism evidence="2 3">
    <name type="scientific">Corynebacterium guangdongense</name>
    <dbReference type="NCBI Taxonomy" id="1783348"/>
    <lineage>
        <taxon>Bacteria</taxon>
        <taxon>Bacillati</taxon>
        <taxon>Actinomycetota</taxon>
        <taxon>Actinomycetes</taxon>
        <taxon>Mycobacteriales</taxon>
        <taxon>Corynebacteriaceae</taxon>
        <taxon>Corynebacterium</taxon>
    </lineage>
</organism>
<dbReference type="Pfam" id="PF07510">
    <property type="entry name" value="GmrSD_C"/>
    <property type="match status" value="1"/>
</dbReference>
<sequence length="207" mass="22757">MRLPLFRLYLAVLTALTLAAGLDWARPLLHPLHEPGLPPVASSLAHTPAAAQRVRVLGYERERFGGWSPREGCTTREHVIAAQLEQPAPACDLPRHAVGTDPYTGGTFTVGGTEVDHIFPLSAAWDAGAHAWSDARRHSFANDPANLVAVDGGVNQEKSDLMPSQWSPSDRSARCWYARRLAGVAASYQLSLSEEDRRALRRMCLWR</sequence>
<evidence type="ECO:0000313" key="3">
    <source>
        <dbReference type="Proteomes" id="UP001180840"/>
    </source>
</evidence>
<gene>
    <name evidence="2" type="ORF">J2S39_000744</name>
</gene>
<dbReference type="PANTHER" id="PTHR24094">
    <property type="entry name" value="SECRETED PROTEIN"/>
    <property type="match status" value="1"/>
</dbReference>
<dbReference type="Gene3D" id="1.10.30.50">
    <property type="match status" value="1"/>
</dbReference>
<evidence type="ECO:0000313" key="2">
    <source>
        <dbReference type="EMBL" id="MDR7329068.1"/>
    </source>
</evidence>
<reference evidence="2" key="1">
    <citation type="submission" date="2023-07" db="EMBL/GenBank/DDBJ databases">
        <title>Sequencing the genomes of 1000 actinobacteria strains.</title>
        <authorList>
            <person name="Klenk H.-P."/>
        </authorList>
    </citation>
    <scope>NUCLEOTIDE SEQUENCE</scope>
    <source>
        <strain evidence="2">DSM 107476</strain>
    </source>
</reference>
<comment type="caution">
    <text evidence="2">The sequence shown here is derived from an EMBL/GenBank/DDBJ whole genome shotgun (WGS) entry which is preliminary data.</text>
</comment>
<protein>
    <recommendedName>
        <fullName evidence="1">GmrSD restriction endonucleases C-terminal domain-containing protein</fullName>
    </recommendedName>
</protein>
<dbReference type="EMBL" id="JAVDXZ010000001">
    <property type="protein sequence ID" value="MDR7329068.1"/>
    <property type="molecule type" value="Genomic_DNA"/>
</dbReference>
<dbReference type="PANTHER" id="PTHR24094:SF15">
    <property type="entry name" value="AMP-DEPENDENT SYNTHETASE_LIGASE DOMAIN-CONTAINING PROTEIN-RELATED"/>
    <property type="match status" value="1"/>
</dbReference>
<name>A0ABU1ZXI0_9CORY</name>
<keyword evidence="3" id="KW-1185">Reference proteome</keyword>
<dbReference type="InterPro" id="IPR011089">
    <property type="entry name" value="GmrSD_C"/>
</dbReference>
<feature type="domain" description="GmrSD restriction endonucleases C-terminal" evidence="1">
    <location>
        <begin position="109"/>
        <end position="202"/>
    </location>
</feature>
<evidence type="ECO:0000259" key="1">
    <source>
        <dbReference type="Pfam" id="PF07510"/>
    </source>
</evidence>
<accession>A0ABU1ZXI0</accession>
<dbReference type="RefSeq" id="WP_290198041.1">
    <property type="nucleotide sequence ID" value="NZ_CP047654.1"/>
</dbReference>
<proteinExistence type="predicted"/>
<dbReference type="Proteomes" id="UP001180840">
    <property type="component" value="Unassembled WGS sequence"/>
</dbReference>